<evidence type="ECO:0000256" key="5">
    <source>
        <dbReference type="ARBA" id="ARBA00022801"/>
    </source>
</evidence>
<evidence type="ECO:0000256" key="2">
    <source>
        <dbReference type="ARBA" id="ARBA00022759"/>
    </source>
</evidence>
<dbReference type="InterPro" id="IPR036237">
    <property type="entry name" value="Xyl_isomerase-like_sf"/>
</dbReference>
<accession>A0ABV9Z1W0</accession>
<keyword evidence="6" id="KW-0234">DNA repair</keyword>
<comment type="caution">
    <text evidence="7">The sequence shown here is derived from an EMBL/GenBank/DDBJ whole genome shotgun (WGS) entry which is preliminary data.</text>
</comment>
<dbReference type="InterPro" id="IPR004601">
    <property type="entry name" value="UvdE"/>
</dbReference>
<proteinExistence type="predicted"/>
<evidence type="ECO:0000256" key="3">
    <source>
        <dbReference type="ARBA" id="ARBA00022763"/>
    </source>
</evidence>
<dbReference type="SUPFAM" id="SSF51658">
    <property type="entry name" value="Xylose isomerase-like"/>
    <property type="match status" value="1"/>
</dbReference>
<evidence type="ECO:0000313" key="8">
    <source>
        <dbReference type="Proteomes" id="UP001595796"/>
    </source>
</evidence>
<evidence type="ECO:0000256" key="1">
    <source>
        <dbReference type="ARBA" id="ARBA00022722"/>
    </source>
</evidence>
<sequence length="343" mass="37534">MRAATSPRLGYCCKFLPPDRDPALTKRMNMASTTITALSRLSDVQAIEKLVLLARHNMTALKLQLSDVAARPPLQRLLRIISSILPAFNHPLGRHYREPELRSIIETGLAEAGALARAAGIRISMHPDQFCVLNARTGAQLANSLGELEYHAQVLGMMGLSGGWHPNGTSINIHGGSRAAGLALFREGLARLSADARSLLTVENDEVSYGLDDLLPIADEVPIVIDFHHHWIMSQGEYIEPDDPRLDIVRASWRGVRPLSHISVSREALLGDHDPDVLPNFAALIACGISARDLRGHSDLMWNRAVNAFVGRHLTWTDIEVEAKSKNLASEQMAAQLADPIST</sequence>
<evidence type="ECO:0000256" key="6">
    <source>
        <dbReference type="ARBA" id="ARBA00023204"/>
    </source>
</evidence>
<keyword evidence="2 7" id="KW-0255">Endonuclease</keyword>
<keyword evidence="3" id="KW-0227">DNA damage</keyword>
<reference evidence="8" key="1">
    <citation type="journal article" date="2019" name="Int. J. Syst. Evol. Microbiol.">
        <title>The Global Catalogue of Microorganisms (GCM) 10K type strain sequencing project: providing services to taxonomists for standard genome sequencing and annotation.</title>
        <authorList>
            <consortium name="The Broad Institute Genomics Platform"/>
            <consortium name="The Broad Institute Genome Sequencing Center for Infectious Disease"/>
            <person name="Wu L."/>
            <person name="Ma J."/>
        </authorList>
    </citation>
    <scope>NUCLEOTIDE SEQUENCE [LARGE SCALE GENOMIC DNA]</scope>
    <source>
        <strain evidence="8">CGMCC 1.16444</strain>
    </source>
</reference>
<protein>
    <submittedName>
        <fullName evidence="7">UV damage endonuclease UvsE</fullName>
    </submittedName>
</protein>
<keyword evidence="5" id="KW-0378">Hydrolase</keyword>
<dbReference type="Gene3D" id="3.20.20.150">
    <property type="entry name" value="Divalent-metal-dependent TIM barrel enzymes"/>
    <property type="match status" value="1"/>
</dbReference>
<keyword evidence="8" id="KW-1185">Reference proteome</keyword>
<dbReference type="PANTHER" id="PTHR31290">
    <property type="entry name" value="UV-DAMAGE ENDONUCLEASE"/>
    <property type="match status" value="1"/>
</dbReference>
<keyword evidence="4" id="KW-0228">DNA excision</keyword>
<dbReference type="PANTHER" id="PTHR31290:SF5">
    <property type="entry name" value="UV-DAMAGE ENDONUCLEASE"/>
    <property type="match status" value="1"/>
</dbReference>
<evidence type="ECO:0000256" key="4">
    <source>
        <dbReference type="ARBA" id="ARBA00022769"/>
    </source>
</evidence>
<keyword evidence="1" id="KW-0540">Nuclease</keyword>
<evidence type="ECO:0000313" key="7">
    <source>
        <dbReference type="EMBL" id="MFC5067544.1"/>
    </source>
</evidence>
<name>A0ABV9Z1W0_9HYPH</name>
<dbReference type="Proteomes" id="UP001595796">
    <property type="component" value="Unassembled WGS sequence"/>
</dbReference>
<dbReference type="GO" id="GO:0004519">
    <property type="term" value="F:endonuclease activity"/>
    <property type="evidence" value="ECO:0007669"/>
    <property type="project" value="UniProtKB-KW"/>
</dbReference>
<dbReference type="Pfam" id="PF03851">
    <property type="entry name" value="UvdE"/>
    <property type="match status" value="1"/>
</dbReference>
<dbReference type="EMBL" id="JBHSJF010000005">
    <property type="protein sequence ID" value="MFC5067544.1"/>
    <property type="molecule type" value="Genomic_DNA"/>
</dbReference>
<organism evidence="7 8">
    <name type="scientific">Flaviflagellibacter deserti</name>
    <dbReference type="NCBI Taxonomy" id="2267266"/>
    <lineage>
        <taxon>Bacteria</taxon>
        <taxon>Pseudomonadati</taxon>
        <taxon>Pseudomonadota</taxon>
        <taxon>Alphaproteobacteria</taxon>
        <taxon>Hyphomicrobiales</taxon>
        <taxon>Flaviflagellibacter</taxon>
    </lineage>
</organism>
<gene>
    <name evidence="7" type="ORF">ACFPFW_05885</name>
</gene>
<dbReference type="RefSeq" id="WP_379769822.1">
    <property type="nucleotide sequence ID" value="NZ_JBHSJF010000005.1"/>
</dbReference>